<comment type="similarity">
    <text evidence="1 5">Belongs to the MreC family.</text>
</comment>
<organism evidence="9 10">
    <name type="scientific">Paludibacter jiangxiensis</name>
    <dbReference type="NCBI Taxonomy" id="681398"/>
    <lineage>
        <taxon>Bacteria</taxon>
        <taxon>Pseudomonadati</taxon>
        <taxon>Bacteroidota</taxon>
        <taxon>Bacteroidia</taxon>
        <taxon>Bacteroidales</taxon>
        <taxon>Paludibacteraceae</taxon>
        <taxon>Paludibacter</taxon>
    </lineage>
</organism>
<proteinExistence type="inferred from homology"/>
<keyword evidence="6" id="KW-0175">Coiled coil</keyword>
<dbReference type="NCBIfam" id="TIGR00219">
    <property type="entry name" value="mreC"/>
    <property type="match status" value="1"/>
</dbReference>
<keyword evidence="3 5" id="KW-0133">Cell shape</keyword>
<sequence length="278" mass="31374">MEQLLRFLMRYGVYFLFVFLEAISFVFIVNQNSFQRASFLSSSNYISASVYSAANSFVEYFGLSEANKQLSDENNQLKNKVVRLEAELAQLTDTTDRRPLVLADKEYQFIAAKVISNSVNKLKNTITLNKGRLDGIEPEMGVINNQGVVGVVSAVTDHYASVIPVLNSKSRISCKSKRSNDFGVLLWNGIDPDYVQVDEVPRHAVIHVRDTLVTSGFSSIFPEGIPVGYVTRCATPENKSYYSIEAKTAAIFRTLSYVKVVKFKYKEELREVQKEDEQ</sequence>
<dbReference type="PANTHER" id="PTHR34138">
    <property type="entry name" value="CELL SHAPE-DETERMINING PROTEIN MREC"/>
    <property type="match status" value="1"/>
</dbReference>
<evidence type="ECO:0000256" key="3">
    <source>
        <dbReference type="ARBA" id="ARBA00022960"/>
    </source>
</evidence>
<dbReference type="InterPro" id="IPR055342">
    <property type="entry name" value="MreC_beta-barrel_core"/>
</dbReference>
<evidence type="ECO:0000256" key="6">
    <source>
        <dbReference type="SAM" id="Coils"/>
    </source>
</evidence>
<feature type="domain" description="Rod shape-determining protein MreC beta-barrel core" evidence="8">
    <location>
        <begin position="114"/>
        <end position="262"/>
    </location>
</feature>
<feature type="transmembrane region" description="Helical" evidence="7">
    <location>
        <begin position="12"/>
        <end position="29"/>
    </location>
</feature>
<dbReference type="GO" id="GO:0008360">
    <property type="term" value="P:regulation of cell shape"/>
    <property type="evidence" value="ECO:0007669"/>
    <property type="project" value="UniProtKB-KW"/>
</dbReference>
<dbReference type="PANTHER" id="PTHR34138:SF1">
    <property type="entry name" value="CELL SHAPE-DETERMINING PROTEIN MREC"/>
    <property type="match status" value="1"/>
</dbReference>
<dbReference type="NCBIfam" id="NF010532">
    <property type="entry name" value="PRK13922.9-3"/>
    <property type="match status" value="1"/>
</dbReference>
<accession>A0A161L9G8</accession>
<protein>
    <recommendedName>
        <fullName evidence="2 5">Cell shape-determining protein MreC</fullName>
    </recommendedName>
    <alternativeName>
        <fullName evidence="4 5">Cell shape protein MreC</fullName>
    </alternativeName>
</protein>
<dbReference type="Gene3D" id="2.40.10.350">
    <property type="entry name" value="Rod shape-determining protein MreC, domain 2"/>
    <property type="match status" value="1"/>
</dbReference>
<keyword evidence="7" id="KW-0812">Transmembrane</keyword>
<dbReference type="RefSeq" id="WP_068705953.1">
    <property type="nucleotide sequence ID" value="NZ_BDCR01000004.1"/>
</dbReference>
<dbReference type="OrthoDB" id="9811827at2"/>
<evidence type="ECO:0000256" key="1">
    <source>
        <dbReference type="ARBA" id="ARBA00009369"/>
    </source>
</evidence>
<dbReference type="STRING" id="681398.PJIAN_4683"/>
<evidence type="ECO:0000256" key="5">
    <source>
        <dbReference type="PIRNR" id="PIRNR038471"/>
    </source>
</evidence>
<keyword evidence="10" id="KW-1185">Reference proteome</keyword>
<dbReference type="InterPro" id="IPR042177">
    <property type="entry name" value="Cell/Rod_1"/>
</dbReference>
<evidence type="ECO:0000313" key="10">
    <source>
        <dbReference type="Proteomes" id="UP000076586"/>
    </source>
</evidence>
<keyword evidence="7" id="KW-1133">Transmembrane helix</keyword>
<evidence type="ECO:0000256" key="4">
    <source>
        <dbReference type="ARBA" id="ARBA00032089"/>
    </source>
</evidence>
<keyword evidence="7" id="KW-0472">Membrane</keyword>
<reference evidence="10" key="1">
    <citation type="submission" date="2016-04" db="EMBL/GenBank/DDBJ databases">
        <title>Draft genome sequence of Paludibacter jiangxiensis strain NM7.</title>
        <authorList>
            <person name="Qiu Y."/>
            <person name="Matsuura N."/>
            <person name="Ohashi A."/>
            <person name="Tourlousse M.D."/>
            <person name="Sekiguchi Y."/>
        </authorList>
    </citation>
    <scope>NUCLEOTIDE SEQUENCE [LARGE SCALE GENOMIC DNA]</scope>
    <source>
        <strain evidence="10">NM7</strain>
    </source>
</reference>
<dbReference type="Pfam" id="PF04085">
    <property type="entry name" value="MreC"/>
    <property type="match status" value="1"/>
</dbReference>
<feature type="coiled-coil region" evidence="6">
    <location>
        <begin position="60"/>
        <end position="94"/>
    </location>
</feature>
<dbReference type="InterPro" id="IPR042175">
    <property type="entry name" value="Cell/Rod_MreC_2"/>
</dbReference>
<evidence type="ECO:0000256" key="2">
    <source>
        <dbReference type="ARBA" id="ARBA00013855"/>
    </source>
</evidence>
<evidence type="ECO:0000256" key="7">
    <source>
        <dbReference type="SAM" id="Phobius"/>
    </source>
</evidence>
<dbReference type="PIRSF" id="PIRSF038471">
    <property type="entry name" value="MreC"/>
    <property type="match status" value="1"/>
</dbReference>
<dbReference type="InterPro" id="IPR007221">
    <property type="entry name" value="MreC"/>
</dbReference>
<dbReference type="Gene3D" id="2.40.10.340">
    <property type="entry name" value="Rod shape-determining protein MreC, domain 1"/>
    <property type="match status" value="1"/>
</dbReference>
<comment type="function">
    <text evidence="5">Involved in formation and maintenance of cell shape.</text>
</comment>
<evidence type="ECO:0000313" key="9">
    <source>
        <dbReference type="EMBL" id="GAT64134.1"/>
    </source>
</evidence>
<dbReference type="EMBL" id="BDCR01000004">
    <property type="protein sequence ID" value="GAT64134.1"/>
    <property type="molecule type" value="Genomic_DNA"/>
</dbReference>
<gene>
    <name evidence="9" type="ORF">PJIAN_4683</name>
</gene>
<dbReference type="GO" id="GO:0005886">
    <property type="term" value="C:plasma membrane"/>
    <property type="evidence" value="ECO:0007669"/>
    <property type="project" value="TreeGrafter"/>
</dbReference>
<dbReference type="AlphaFoldDB" id="A0A161L9G8"/>
<reference evidence="10" key="2">
    <citation type="journal article" date="2017" name="Genome Announc.">
        <title>Draft genome sequence of Paludibacter jiangxiensis NM7(T), a propionate-producing fermentative bacterium.</title>
        <authorList>
            <person name="Qiu Y.-L."/>
            <person name="Tourlousse D.M."/>
            <person name="Matsuura N."/>
            <person name="Ohashi A."/>
            <person name="Sekiguchi Y."/>
        </authorList>
    </citation>
    <scope>NUCLEOTIDE SEQUENCE [LARGE SCALE GENOMIC DNA]</scope>
    <source>
        <strain evidence="10">NM7</strain>
    </source>
</reference>
<dbReference type="Proteomes" id="UP000076586">
    <property type="component" value="Unassembled WGS sequence"/>
</dbReference>
<name>A0A161L9G8_9BACT</name>
<evidence type="ECO:0000259" key="8">
    <source>
        <dbReference type="Pfam" id="PF04085"/>
    </source>
</evidence>
<comment type="caution">
    <text evidence="9">The sequence shown here is derived from an EMBL/GenBank/DDBJ whole genome shotgun (WGS) entry which is preliminary data.</text>
</comment>